<feature type="region of interest" description="Disordered" evidence="2">
    <location>
        <begin position="208"/>
        <end position="248"/>
    </location>
</feature>
<dbReference type="OrthoDB" id="4900343at2759"/>
<name>A0A2T3ZHS9_TRIA4</name>
<dbReference type="EMBL" id="KZ679258">
    <property type="protein sequence ID" value="PTB44323.1"/>
    <property type="molecule type" value="Genomic_DNA"/>
</dbReference>
<dbReference type="Proteomes" id="UP000240493">
    <property type="component" value="Unassembled WGS sequence"/>
</dbReference>
<sequence length="299" mass="34273">MSSAAFRPSATLQPEDQQITQLSPPPIEPPSDLRNNSLLLNDEILPSIEADIPSHNSYPLSRQVLNLERREREAQLKCSRLEEKCRELSSALERMTKEKHELGATYEARCQLAEAKAISISKQLKKERDKIEELNDKNETLVADLAAASEKNTFLTKMLEEKTHESYIFRCAYRVVFKCSLSIKEKCTIHGVLRRVIERCWAERRREVEAQESRDQSQNDEERHLESSALESSSKLADATEASDSNLGLLSPRSLRKRQLEETQALYLPKVSSEDSDEDMPLLDVRKKRAKKAKDYAVW</sequence>
<dbReference type="AlphaFoldDB" id="A0A2T3ZHS9"/>
<feature type="compositionally biased region" description="Basic and acidic residues" evidence="2">
    <location>
        <begin position="208"/>
        <end position="226"/>
    </location>
</feature>
<protein>
    <submittedName>
        <fullName evidence="3">Uncharacterized protein</fullName>
    </submittedName>
</protein>
<organism evidence="3 4">
    <name type="scientific">Trichoderma asperellum (strain ATCC 204424 / CBS 433.97 / NBRC 101777)</name>
    <dbReference type="NCBI Taxonomy" id="1042311"/>
    <lineage>
        <taxon>Eukaryota</taxon>
        <taxon>Fungi</taxon>
        <taxon>Dikarya</taxon>
        <taxon>Ascomycota</taxon>
        <taxon>Pezizomycotina</taxon>
        <taxon>Sordariomycetes</taxon>
        <taxon>Hypocreomycetidae</taxon>
        <taxon>Hypocreales</taxon>
        <taxon>Hypocreaceae</taxon>
        <taxon>Trichoderma</taxon>
    </lineage>
</organism>
<evidence type="ECO:0000256" key="2">
    <source>
        <dbReference type="SAM" id="MobiDB-lite"/>
    </source>
</evidence>
<evidence type="ECO:0000313" key="3">
    <source>
        <dbReference type="EMBL" id="PTB44323.1"/>
    </source>
</evidence>
<feature type="compositionally biased region" description="Low complexity" evidence="2">
    <location>
        <begin position="227"/>
        <end position="239"/>
    </location>
</feature>
<evidence type="ECO:0000313" key="4">
    <source>
        <dbReference type="Proteomes" id="UP000240493"/>
    </source>
</evidence>
<feature type="region of interest" description="Disordered" evidence="2">
    <location>
        <begin position="1"/>
        <end position="33"/>
    </location>
</feature>
<evidence type="ECO:0000256" key="1">
    <source>
        <dbReference type="SAM" id="Coils"/>
    </source>
</evidence>
<gene>
    <name evidence="3" type="ORF">M441DRAFT_44401</name>
</gene>
<feature type="coiled-coil region" evidence="1">
    <location>
        <begin position="64"/>
        <end position="151"/>
    </location>
</feature>
<keyword evidence="1" id="KW-0175">Coiled coil</keyword>
<feature type="compositionally biased region" description="Polar residues" evidence="2">
    <location>
        <begin position="10"/>
        <end position="22"/>
    </location>
</feature>
<proteinExistence type="predicted"/>
<reference evidence="3 4" key="1">
    <citation type="submission" date="2016-07" db="EMBL/GenBank/DDBJ databases">
        <title>Multiple horizontal gene transfer events from other fungi enriched the ability of initially mycotrophic Trichoderma (Ascomycota) to feed on dead plant biomass.</title>
        <authorList>
            <consortium name="DOE Joint Genome Institute"/>
            <person name="Aerts A."/>
            <person name="Atanasova L."/>
            <person name="Chenthamara K."/>
            <person name="Zhang J."/>
            <person name="Grujic M."/>
            <person name="Henrissat B."/>
            <person name="Kuo A."/>
            <person name="Salamov A."/>
            <person name="Lipzen A."/>
            <person name="Labutti K."/>
            <person name="Barry K."/>
            <person name="Miao Y."/>
            <person name="Rahimi M.J."/>
            <person name="Shen Q."/>
            <person name="Grigoriev I.V."/>
            <person name="Kubicek C.P."/>
            <person name="Druzhinina I.S."/>
        </authorList>
    </citation>
    <scope>NUCLEOTIDE SEQUENCE [LARGE SCALE GENOMIC DNA]</scope>
    <source>
        <strain evidence="3 4">CBS 433.97</strain>
    </source>
</reference>
<keyword evidence="4" id="KW-1185">Reference proteome</keyword>
<accession>A0A2T3ZHS9</accession>